<evidence type="ECO:0000313" key="3">
    <source>
        <dbReference type="Proteomes" id="UP000249402"/>
    </source>
</evidence>
<dbReference type="OrthoDB" id="27934at2759"/>
<dbReference type="Gene3D" id="6.10.140.1020">
    <property type="match status" value="1"/>
</dbReference>
<dbReference type="VEuPathDB" id="FungiDB:BO80DRAFT_461165"/>
<gene>
    <name evidence="2" type="ORF">BO80DRAFT_461165</name>
</gene>
<protein>
    <recommendedName>
        <fullName evidence="4">Swi5-domain-containing protein</fullName>
    </recommendedName>
</protein>
<keyword evidence="3" id="KW-1185">Reference proteome</keyword>
<dbReference type="GO" id="GO:0006310">
    <property type="term" value="P:DNA recombination"/>
    <property type="evidence" value="ECO:0007669"/>
    <property type="project" value="TreeGrafter"/>
</dbReference>
<dbReference type="STRING" id="1448316.A0A395HCT2"/>
<sequence length="201" mass="22488">MSSTTPTPMPTPTAKRRRLNDATATLTKPFKSPLRRAPPPPTIPTQSSAPAAAKPTPESLTLQNTQRDLQSHLTLLRSDLDTIQQAYRIESSGRDTELERLIVKWRGVGQKVAEEVFEGARERVGRMGGVRGLNRRERSWGWDVEGDGDGDGGYEGAGGEKEEEEDVREDEDEEFTMEMMLTMMGIDLKVIGFDREGQRWV</sequence>
<dbReference type="EMBL" id="KZ824421">
    <property type="protein sequence ID" value="RAL05279.1"/>
    <property type="molecule type" value="Genomic_DNA"/>
</dbReference>
<evidence type="ECO:0000256" key="1">
    <source>
        <dbReference type="SAM" id="MobiDB-lite"/>
    </source>
</evidence>
<proteinExistence type="predicted"/>
<feature type="compositionally biased region" description="Low complexity" evidence="1">
    <location>
        <begin position="44"/>
        <end position="53"/>
    </location>
</feature>
<feature type="compositionally biased region" description="Acidic residues" evidence="1">
    <location>
        <begin position="161"/>
        <end position="172"/>
    </location>
</feature>
<evidence type="ECO:0000313" key="2">
    <source>
        <dbReference type="EMBL" id="RAL05279.1"/>
    </source>
</evidence>
<feature type="region of interest" description="Disordered" evidence="1">
    <location>
        <begin position="141"/>
        <end position="172"/>
    </location>
</feature>
<reference evidence="2 3" key="1">
    <citation type="submission" date="2018-02" db="EMBL/GenBank/DDBJ databases">
        <title>The genomes of Aspergillus section Nigri reveals drivers in fungal speciation.</title>
        <authorList>
            <consortium name="DOE Joint Genome Institute"/>
            <person name="Vesth T.C."/>
            <person name="Nybo J."/>
            <person name="Theobald S."/>
            <person name="Brandl J."/>
            <person name="Frisvad J.C."/>
            <person name="Nielsen K.F."/>
            <person name="Lyhne E.K."/>
            <person name="Kogle M.E."/>
            <person name="Kuo A."/>
            <person name="Riley R."/>
            <person name="Clum A."/>
            <person name="Nolan M."/>
            <person name="Lipzen A."/>
            <person name="Salamov A."/>
            <person name="Henrissat B."/>
            <person name="Wiebenga A."/>
            <person name="De vries R.P."/>
            <person name="Grigoriev I.V."/>
            <person name="Mortensen U.H."/>
            <person name="Andersen M.R."/>
            <person name="Baker S.E."/>
        </authorList>
    </citation>
    <scope>NUCLEOTIDE SEQUENCE [LARGE SCALE GENOMIC DNA]</scope>
    <source>
        <strain evidence="2 3">CBS 121593</strain>
    </source>
</reference>
<accession>A0A395HCT2</accession>
<organism evidence="2 3">
    <name type="scientific">Aspergillus ibericus CBS 121593</name>
    <dbReference type="NCBI Taxonomy" id="1448316"/>
    <lineage>
        <taxon>Eukaryota</taxon>
        <taxon>Fungi</taxon>
        <taxon>Dikarya</taxon>
        <taxon>Ascomycota</taxon>
        <taxon>Pezizomycotina</taxon>
        <taxon>Eurotiomycetes</taxon>
        <taxon>Eurotiomycetidae</taxon>
        <taxon>Eurotiales</taxon>
        <taxon>Aspergillaceae</taxon>
        <taxon>Aspergillus</taxon>
        <taxon>Aspergillus subgen. Circumdati</taxon>
    </lineage>
</organism>
<dbReference type="AlphaFoldDB" id="A0A395HCT2"/>
<dbReference type="GeneID" id="37227298"/>
<feature type="compositionally biased region" description="Polar residues" evidence="1">
    <location>
        <begin position="58"/>
        <end position="67"/>
    </location>
</feature>
<dbReference type="PANTHER" id="PTHR28527:SF1">
    <property type="entry name" value="SWI5-DEPENDENT RECOMBINATION DNA REPAIR PROTEIN 1"/>
    <property type="match status" value="1"/>
</dbReference>
<evidence type="ECO:0008006" key="4">
    <source>
        <dbReference type="Google" id="ProtNLM"/>
    </source>
</evidence>
<name>A0A395HCT2_9EURO</name>
<dbReference type="RefSeq" id="XP_025579606.1">
    <property type="nucleotide sequence ID" value="XM_025722433.1"/>
</dbReference>
<dbReference type="Proteomes" id="UP000249402">
    <property type="component" value="Unassembled WGS sequence"/>
</dbReference>
<feature type="region of interest" description="Disordered" evidence="1">
    <location>
        <begin position="1"/>
        <end position="67"/>
    </location>
</feature>
<dbReference type="PANTHER" id="PTHR28527">
    <property type="entry name" value="MATING-TYPE SWITCHING PROTEIN SWI2-RELATED"/>
    <property type="match status" value="1"/>
</dbReference>